<gene>
    <name evidence="2" type="ORF">SAMN05216404_11553</name>
</gene>
<sequence length="150" mass="16839">MIENADSLDEIIKEVAAKHGFVLSLDDPVLLVYTIQQRLLADSANGQQLLFDHFREELEQTLDDWEKETTSKLDQALVRTIAFAKTDFRDQMNQDVEKITAVVDARYATIQSQIWEELKKCQHSSNISLVAAVLTVAAAAAVLWNSLGYA</sequence>
<keyword evidence="1" id="KW-0472">Membrane</keyword>
<reference evidence="2 3" key="1">
    <citation type="submission" date="2016-10" db="EMBL/GenBank/DDBJ databases">
        <authorList>
            <person name="de Groot N.N."/>
        </authorList>
    </citation>
    <scope>NUCLEOTIDE SEQUENCE [LARGE SCALE GENOMIC DNA]</scope>
    <source>
        <strain evidence="2 3">Nl18</strain>
    </source>
</reference>
<name>A0A1H8N7J6_9PROT</name>
<dbReference type="Proteomes" id="UP000183898">
    <property type="component" value="Unassembled WGS sequence"/>
</dbReference>
<proteinExistence type="predicted"/>
<evidence type="ECO:0000313" key="2">
    <source>
        <dbReference type="EMBL" id="SEO25526.1"/>
    </source>
</evidence>
<feature type="transmembrane region" description="Helical" evidence="1">
    <location>
        <begin position="127"/>
        <end position="147"/>
    </location>
</feature>
<keyword evidence="1" id="KW-1133">Transmembrane helix</keyword>
<dbReference type="AlphaFoldDB" id="A0A1H8N7J6"/>
<organism evidence="2 3">
    <name type="scientific">Nitrosospira multiformis</name>
    <dbReference type="NCBI Taxonomy" id="1231"/>
    <lineage>
        <taxon>Bacteria</taxon>
        <taxon>Pseudomonadati</taxon>
        <taxon>Pseudomonadota</taxon>
        <taxon>Betaproteobacteria</taxon>
        <taxon>Nitrosomonadales</taxon>
        <taxon>Nitrosomonadaceae</taxon>
        <taxon>Nitrosospira</taxon>
    </lineage>
</organism>
<protein>
    <submittedName>
        <fullName evidence="2">Transcriptional activator TraM</fullName>
    </submittedName>
</protein>
<keyword evidence="1" id="KW-0812">Transmembrane</keyword>
<dbReference type="EMBL" id="FOCT01000015">
    <property type="protein sequence ID" value="SEO25526.1"/>
    <property type="molecule type" value="Genomic_DNA"/>
</dbReference>
<dbReference type="InterPro" id="IPR028140">
    <property type="entry name" value="TraM"/>
</dbReference>
<accession>A0A1H8N7J6</accession>
<dbReference type="Pfam" id="PF11657">
    <property type="entry name" value="Activator-TraM"/>
    <property type="match status" value="1"/>
</dbReference>
<dbReference type="GO" id="GO:0009372">
    <property type="term" value="P:quorum sensing"/>
    <property type="evidence" value="ECO:0007669"/>
    <property type="project" value="InterPro"/>
</dbReference>
<evidence type="ECO:0000256" key="1">
    <source>
        <dbReference type="SAM" id="Phobius"/>
    </source>
</evidence>
<evidence type="ECO:0000313" key="3">
    <source>
        <dbReference type="Proteomes" id="UP000183898"/>
    </source>
</evidence>
<dbReference type="RefSeq" id="WP_074748748.1">
    <property type="nucleotide sequence ID" value="NZ_FOCT01000015.1"/>
</dbReference>